<feature type="domain" description="C2H2-type" evidence="13">
    <location>
        <begin position="362"/>
        <end position="389"/>
    </location>
</feature>
<reference evidence="14" key="2">
    <citation type="submission" date="2025-09" db="UniProtKB">
        <authorList>
            <consortium name="Ensembl"/>
        </authorList>
    </citation>
    <scope>IDENTIFICATION</scope>
</reference>
<dbReference type="FunFam" id="3.30.160.60:FF:000737">
    <property type="entry name" value="Zinc finger protein 565"/>
    <property type="match status" value="1"/>
</dbReference>
<feature type="domain" description="C2H2-type" evidence="13">
    <location>
        <begin position="80"/>
        <end position="107"/>
    </location>
</feature>
<keyword evidence="7" id="KW-0805">Transcription regulation</keyword>
<keyword evidence="3" id="KW-0479">Metal-binding</keyword>
<feature type="region of interest" description="Disordered" evidence="12">
    <location>
        <begin position="505"/>
        <end position="554"/>
    </location>
</feature>
<dbReference type="SUPFAM" id="SSF57667">
    <property type="entry name" value="beta-beta-alpha zinc fingers"/>
    <property type="match status" value="5"/>
</dbReference>
<keyword evidence="15" id="KW-1185">Reference proteome</keyword>
<dbReference type="Ensembl" id="ENSMCST00000005582.1">
    <property type="protein sequence ID" value="ENSMCSP00000005458.1"/>
    <property type="gene ID" value="ENSMCSG00000003925.1"/>
</dbReference>
<evidence type="ECO:0000256" key="9">
    <source>
        <dbReference type="ARBA" id="ARBA00023163"/>
    </source>
</evidence>
<feature type="domain" description="C2H2-type" evidence="13">
    <location>
        <begin position="390"/>
        <end position="417"/>
    </location>
</feature>
<keyword evidence="6" id="KW-0862">Zinc</keyword>
<evidence type="ECO:0000256" key="1">
    <source>
        <dbReference type="ARBA" id="ARBA00004123"/>
    </source>
</evidence>
<dbReference type="FunFam" id="3.30.160.60:FF:000690">
    <property type="entry name" value="Zinc finger protein 354C"/>
    <property type="match status" value="1"/>
</dbReference>
<dbReference type="FunFam" id="3.30.160.60:FF:000358">
    <property type="entry name" value="zinc finger protein 24"/>
    <property type="match status" value="1"/>
</dbReference>
<evidence type="ECO:0000256" key="4">
    <source>
        <dbReference type="ARBA" id="ARBA00022737"/>
    </source>
</evidence>
<dbReference type="PROSITE" id="PS50157">
    <property type="entry name" value="ZINC_FINGER_C2H2_2"/>
    <property type="match status" value="9"/>
</dbReference>
<dbReference type="OrthoDB" id="4748970at2759"/>
<feature type="domain" description="C2H2-type" evidence="13">
    <location>
        <begin position="219"/>
        <end position="246"/>
    </location>
</feature>
<dbReference type="FunFam" id="3.30.160.60:FF:000056">
    <property type="entry name" value="Zinc finger and SCAN domain-containing 20"/>
    <property type="match status" value="1"/>
</dbReference>
<feature type="domain" description="C2H2-type" evidence="13">
    <location>
        <begin position="275"/>
        <end position="302"/>
    </location>
</feature>
<sequence>METRGDKSPWENLVAEAVLSDSKAQESNREENPQRCCTRRGCKPSPGSCKERPILCWEGGQRPSCNSELVEKPHDWEKPYKCLDCGKSFRQSSHLIQHQLIHTGEQPQVWGMWEELQPELPLNQPPDDPWWGMAQHLLRILEELWEELQSEGMPEHSHQVEVLQVSRVWEEVSEQLPSYQNQPIHTEERPFHCSDCGKGFKGNSYLITHQHIHTGEKPYECDECGKSFSRSSDLIKHRKIHIREKPYNCLECGKGFSQSSTLIRHQRIHTGERPYECGECGKSFSRSSTLLQHQVIHTGEQAERPYECGECGKSFRDSYHLMEHRNIHTGERPYTCLECGKSFSQSSHMRAHQRIHTGEKPYECSKCGKRFLTSSSLLLHERIHTDERPFLCLDCGKGFKQNCTLIMHRRIHTGERPYECPECGKSFSRNAQHPALPTRTPKRLQSGEFGKGARWGCPGRAKSPALPQPDLPRLHPASSRGIQLLEKAGAKGGRWVLREKVWRKRRRDEEGAGEGPEIRGEGGRVRKKEREEEEEEQGKEEQKEEGERKRRSAVVADFTVRRGLRCIAPSASCR</sequence>
<evidence type="ECO:0000256" key="3">
    <source>
        <dbReference type="ARBA" id="ARBA00022723"/>
    </source>
</evidence>
<accession>A0A8C5TIT0</accession>
<evidence type="ECO:0000256" key="8">
    <source>
        <dbReference type="ARBA" id="ARBA00023125"/>
    </source>
</evidence>
<name>A0A8C5TIT0_9PASS</name>
<dbReference type="GO" id="GO:0005634">
    <property type="term" value="C:nucleus"/>
    <property type="evidence" value="ECO:0007669"/>
    <property type="project" value="UniProtKB-SubCell"/>
</dbReference>
<dbReference type="GO" id="GO:0003690">
    <property type="term" value="F:double-stranded DNA binding"/>
    <property type="evidence" value="ECO:0007669"/>
    <property type="project" value="UniProtKB-ARBA"/>
</dbReference>
<keyword evidence="9" id="KW-0804">Transcription</keyword>
<feature type="region of interest" description="Disordered" evidence="12">
    <location>
        <begin position="19"/>
        <end position="48"/>
    </location>
</feature>
<dbReference type="InterPro" id="IPR013087">
    <property type="entry name" value="Znf_C2H2_type"/>
</dbReference>
<comment type="similarity">
    <text evidence="2">Belongs to the krueppel C2H2-type zinc-finger protein family.</text>
</comment>
<evidence type="ECO:0000256" key="12">
    <source>
        <dbReference type="SAM" id="MobiDB-lite"/>
    </source>
</evidence>
<evidence type="ECO:0000256" key="10">
    <source>
        <dbReference type="ARBA" id="ARBA00023242"/>
    </source>
</evidence>
<dbReference type="FunFam" id="3.30.160.60:FF:000098">
    <property type="entry name" value="Zinc finger protein 614"/>
    <property type="match status" value="1"/>
</dbReference>
<dbReference type="PANTHER" id="PTHR24377">
    <property type="entry name" value="IP01015P-RELATED"/>
    <property type="match status" value="1"/>
</dbReference>
<dbReference type="FunFam" id="3.30.160.60:FF:002134">
    <property type="entry name" value="Zinc finger protein 616"/>
    <property type="match status" value="1"/>
</dbReference>
<dbReference type="Proteomes" id="UP000694560">
    <property type="component" value="Unplaced"/>
</dbReference>
<reference evidence="14" key="1">
    <citation type="submission" date="2025-08" db="UniProtKB">
        <authorList>
            <consortium name="Ensembl"/>
        </authorList>
    </citation>
    <scope>IDENTIFICATION</scope>
</reference>
<feature type="compositionally biased region" description="Basic and acidic residues" evidence="12">
    <location>
        <begin position="23"/>
        <end position="33"/>
    </location>
</feature>
<evidence type="ECO:0000256" key="5">
    <source>
        <dbReference type="ARBA" id="ARBA00022771"/>
    </source>
</evidence>
<dbReference type="Pfam" id="PF00096">
    <property type="entry name" value="zf-C2H2"/>
    <property type="match status" value="10"/>
</dbReference>
<dbReference type="Gene3D" id="3.30.160.60">
    <property type="entry name" value="Classic Zinc Finger"/>
    <property type="match status" value="10"/>
</dbReference>
<dbReference type="GO" id="GO:0008270">
    <property type="term" value="F:zinc ion binding"/>
    <property type="evidence" value="ECO:0007669"/>
    <property type="project" value="UniProtKB-KW"/>
</dbReference>
<evidence type="ECO:0000256" key="7">
    <source>
        <dbReference type="ARBA" id="ARBA00023015"/>
    </source>
</evidence>
<dbReference type="AlphaFoldDB" id="A0A8C5TIT0"/>
<protein>
    <recommendedName>
        <fullName evidence="13">C2H2-type domain-containing protein</fullName>
    </recommendedName>
</protein>
<dbReference type="SMART" id="SM00355">
    <property type="entry name" value="ZnF_C2H2"/>
    <property type="match status" value="9"/>
</dbReference>
<keyword evidence="4" id="KW-0677">Repeat</keyword>
<feature type="compositionally biased region" description="Basic and acidic residues" evidence="12">
    <location>
        <begin position="539"/>
        <end position="548"/>
    </location>
</feature>
<proteinExistence type="inferred from homology"/>
<evidence type="ECO:0000256" key="2">
    <source>
        <dbReference type="ARBA" id="ARBA00006991"/>
    </source>
</evidence>
<keyword evidence="5 11" id="KW-0863">Zinc-finger</keyword>
<evidence type="ECO:0000259" key="13">
    <source>
        <dbReference type="PROSITE" id="PS50157"/>
    </source>
</evidence>
<dbReference type="InterPro" id="IPR036236">
    <property type="entry name" value="Znf_C2H2_sf"/>
</dbReference>
<feature type="domain" description="C2H2-type" evidence="13">
    <location>
        <begin position="334"/>
        <end position="361"/>
    </location>
</feature>
<dbReference type="FunFam" id="3.30.160.60:FF:002004">
    <property type="entry name" value="Zinc finger protein 473"/>
    <property type="match status" value="1"/>
</dbReference>
<dbReference type="InterPro" id="IPR050826">
    <property type="entry name" value="Krueppel_C2H2_ZnFinger"/>
</dbReference>
<evidence type="ECO:0000256" key="6">
    <source>
        <dbReference type="ARBA" id="ARBA00022833"/>
    </source>
</evidence>
<comment type="subcellular location">
    <subcellularLocation>
        <location evidence="1">Nucleus</location>
    </subcellularLocation>
</comment>
<feature type="compositionally biased region" description="Basic and acidic residues" evidence="12">
    <location>
        <begin position="516"/>
        <end position="530"/>
    </location>
</feature>
<evidence type="ECO:0000256" key="11">
    <source>
        <dbReference type="PROSITE-ProRule" id="PRU00042"/>
    </source>
</evidence>
<dbReference type="FunFam" id="3.30.160.60:FF:000688">
    <property type="entry name" value="zinc finger protein 197 isoform X1"/>
    <property type="match status" value="1"/>
</dbReference>
<evidence type="ECO:0000313" key="15">
    <source>
        <dbReference type="Proteomes" id="UP000694560"/>
    </source>
</evidence>
<evidence type="ECO:0000313" key="14">
    <source>
        <dbReference type="Ensembl" id="ENSMCSP00000005458.1"/>
    </source>
</evidence>
<feature type="domain" description="C2H2-type" evidence="13">
    <location>
        <begin position="306"/>
        <end position="333"/>
    </location>
</feature>
<feature type="region of interest" description="Disordered" evidence="12">
    <location>
        <begin position="429"/>
        <end position="476"/>
    </location>
</feature>
<feature type="domain" description="C2H2-type" evidence="13">
    <location>
        <begin position="247"/>
        <end position="274"/>
    </location>
</feature>
<dbReference type="PROSITE" id="PS00028">
    <property type="entry name" value="ZINC_FINGER_C2H2_1"/>
    <property type="match status" value="9"/>
</dbReference>
<keyword evidence="8" id="KW-0238">DNA-binding</keyword>
<dbReference type="FunFam" id="3.30.160.60:FF:000295">
    <property type="entry name" value="zinc finger protein 19"/>
    <property type="match status" value="2"/>
</dbReference>
<keyword evidence="10" id="KW-0539">Nucleus</keyword>
<organism evidence="14 15">
    <name type="scientific">Malurus cyaneus samueli</name>
    <dbReference type="NCBI Taxonomy" id="2593467"/>
    <lineage>
        <taxon>Eukaryota</taxon>
        <taxon>Metazoa</taxon>
        <taxon>Chordata</taxon>
        <taxon>Craniata</taxon>
        <taxon>Vertebrata</taxon>
        <taxon>Euteleostomi</taxon>
        <taxon>Archelosauria</taxon>
        <taxon>Archosauria</taxon>
        <taxon>Dinosauria</taxon>
        <taxon>Saurischia</taxon>
        <taxon>Theropoda</taxon>
        <taxon>Coelurosauria</taxon>
        <taxon>Aves</taxon>
        <taxon>Neognathae</taxon>
        <taxon>Neoaves</taxon>
        <taxon>Telluraves</taxon>
        <taxon>Australaves</taxon>
        <taxon>Passeriformes</taxon>
        <taxon>Meliphagoidea</taxon>
        <taxon>Maluridae</taxon>
        <taxon>Malurus</taxon>
    </lineage>
</organism>
<feature type="domain" description="C2H2-type" evidence="13">
    <location>
        <begin position="191"/>
        <end position="218"/>
    </location>
</feature>